<feature type="region of interest" description="Disordered" evidence="1">
    <location>
        <begin position="386"/>
        <end position="405"/>
    </location>
</feature>
<sequence length="564" mass="64409">MESLATEPTGMEETTGVEELPVTEKPDLTNLPSMIIDKIRDYIVPRDKDLRRPVWRDQPCDRCRGKRCDKRCEKCYGKSYRRFLIETIDYDITLPDDFREWPAYGRLPFEGFADRSQNNRAFTDALNELFEILKGWEDDKAGTGRIHLTIRRIVSRSDPFLAFGYLPWDFSARVLPIHYRYSYLELEGRPLPHDEEKRFPIVRRWMRESFADNLTSTPGLCQGLTKLKLKLLEMKMVPGGSGDDGIVLNRAWQLTSLLPPTSSDQSGTTTTTTQQKNDPLSSAIWKATAKLAKLEELVVCSTIDSSLFWPLPITLPVLPPPSRPLVEPFWQNLQHLHVYFHDAAPTGELYFLPPKQSQDPTLVMDPRRPTCRPDTLQPATARLRYLNNGPFPTQTPTPTRKPPGHGHKLLDDICFAAQFRGDEDLRTSGYIPEGIWNAATVGEGRDDVSTSSDDSTSPLEQCVILPQSWGIYYAGSGKRFEQRLPPVPRAKYDIFDNPVFHTDMDKRRLIFDVGDTWRPDKDLRALLGDIGRGSSLSSGLDEPVMKYTCDLGYSLQHRPWPYWT</sequence>
<accession>A0AAN6NAC7</accession>
<gene>
    <name evidence="2" type="ORF">QBC46DRAFT_427778</name>
</gene>
<evidence type="ECO:0000313" key="2">
    <source>
        <dbReference type="EMBL" id="KAK3942112.1"/>
    </source>
</evidence>
<comment type="caution">
    <text evidence="2">The sequence shown here is derived from an EMBL/GenBank/DDBJ whole genome shotgun (WGS) entry which is preliminary data.</text>
</comment>
<evidence type="ECO:0000313" key="3">
    <source>
        <dbReference type="Proteomes" id="UP001303473"/>
    </source>
</evidence>
<name>A0AAN6NAC7_9PEZI</name>
<feature type="region of interest" description="Disordered" evidence="1">
    <location>
        <begin position="258"/>
        <end position="278"/>
    </location>
</feature>
<dbReference type="EMBL" id="MU853776">
    <property type="protein sequence ID" value="KAK3942112.1"/>
    <property type="molecule type" value="Genomic_DNA"/>
</dbReference>
<dbReference type="AlphaFoldDB" id="A0AAN6NAC7"/>
<keyword evidence="3" id="KW-1185">Reference proteome</keyword>
<dbReference type="Proteomes" id="UP001303473">
    <property type="component" value="Unassembled WGS sequence"/>
</dbReference>
<organism evidence="2 3">
    <name type="scientific">Diplogelasinospora grovesii</name>
    <dbReference type="NCBI Taxonomy" id="303347"/>
    <lineage>
        <taxon>Eukaryota</taxon>
        <taxon>Fungi</taxon>
        <taxon>Dikarya</taxon>
        <taxon>Ascomycota</taxon>
        <taxon>Pezizomycotina</taxon>
        <taxon>Sordariomycetes</taxon>
        <taxon>Sordariomycetidae</taxon>
        <taxon>Sordariales</taxon>
        <taxon>Diplogelasinosporaceae</taxon>
        <taxon>Diplogelasinospora</taxon>
    </lineage>
</organism>
<feature type="region of interest" description="Disordered" evidence="1">
    <location>
        <begin position="1"/>
        <end position="24"/>
    </location>
</feature>
<reference evidence="3" key="1">
    <citation type="journal article" date="2023" name="Mol. Phylogenet. Evol.">
        <title>Genome-scale phylogeny and comparative genomics of the fungal order Sordariales.</title>
        <authorList>
            <person name="Hensen N."/>
            <person name="Bonometti L."/>
            <person name="Westerberg I."/>
            <person name="Brannstrom I.O."/>
            <person name="Guillou S."/>
            <person name="Cros-Aarteil S."/>
            <person name="Calhoun S."/>
            <person name="Haridas S."/>
            <person name="Kuo A."/>
            <person name="Mondo S."/>
            <person name="Pangilinan J."/>
            <person name="Riley R."/>
            <person name="LaButti K."/>
            <person name="Andreopoulos B."/>
            <person name="Lipzen A."/>
            <person name="Chen C."/>
            <person name="Yan M."/>
            <person name="Daum C."/>
            <person name="Ng V."/>
            <person name="Clum A."/>
            <person name="Steindorff A."/>
            <person name="Ohm R.A."/>
            <person name="Martin F."/>
            <person name="Silar P."/>
            <person name="Natvig D.O."/>
            <person name="Lalanne C."/>
            <person name="Gautier V."/>
            <person name="Ament-Velasquez S.L."/>
            <person name="Kruys A."/>
            <person name="Hutchinson M.I."/>
            <person name="Powell A.J."/>
            <person name="Barry K."/>
            <person name="Miller A.N."/>
            <person name="Grigoriev I.V."/>
            <person name="Debuchy R."/>
            <person name="Gladieux P."/>
            <person name="Hiltunen Thoren M."/>
            <person name="Johannesson H."/>
        </authorList>
    </citation>
    <scope>NUCLEOTIDE SEQUENCE [LARGE SCALE GENOMIC DNA]</scope>
    <source>
        <strain evidence="3">CBS 340.73</strain>
    </source>
</reference>
<proteinExistence type="predicted"/>
<evidence type="ECO:0000256" key="1">
    <source>
        <dbReference type="SAM" id="MobiDB-lite"/>
    </source>
</evidence>
<protein>
    <submittedName>
        <fullName evidence="2">Uncharacterized protein</fullName>
    </submittedName>
</protein>
<feature type="compositionally biased region" description="Low complexity" evidence="1">
    <location>
        <begin position="261"/>
        <end position="275"/>
    </location>
</feature>